<gene>
    <name evidence="7" type="ORF">HMPREF9088_1215</name>
</gene>
<dbReference type="FunFam" id="3.40.1390.30:FF:000001">
    <property type="entry name" value="GTP cyclohydrolase 1 type 2"/>
    <property type="match status" value="1"/>
</dbReference>
<evidence type="ECO:0000313" key="7">
    <source>
        <dbReference type="EMBL" id="EFU74037.1"/>
    </source>
</evidence>
<dbReference type="PIRSF" id="PIRSF037489">
    <property type="entry name" value="UCP037489_NIF3_YqfO"/>
    <property type="match status" value="1"/>
</dbReference>
<organism evidence="7 8">
    <name type="scientific">Enterococcus italicus (strain DSM 15952 / CCUG 50447 / LMG 22039 / TP 1.5)</name>
    <dbReference type="NCBI Taxonomy" id="888064"/>
    <lineage>
        <taxon>Bacteria</taxon>
        <taxon>Bacillati</taxon>
        <taxon>Bacillota</taxon>
        <taxon>Bacilli</taxon>
        <taxon>Lactobacillales</taxon>
        <taxon>Enterococcaceae</taxon>
        <taxon>Enterococcus</taxon>
    </lineage>
</organism>
<dbReference type="InterPro" id="IPR017221">
    <property type="entry name" value="DUF34/NIF3_bac"/>
</dbReference>
<dbReference type="GO" id="GO:0005737">
    <property type="term" value="C:cytoplasm"/>
    <property type="evidence" value="ECO:0007669"/>
    <property type="project" value="TreeGrafter"/>
</dbReference>
<evidence type="ECO:0000256" key="6">
    <source>
        <dbReference type="PIRSR" id="PIRSR602678-1"/>
    </source>
</evidence>
<dbReference type="STRING" id="888064.HMPREF9088_1215"/>
<dbReference type="eggNOG" id="COG0327">
    <property type="taxonomic scope" value="Bacteria"/>
</dbReference>
<comment type="similarity">
    <text evidence="1 5">Belongs to the GTP cyclohydrolase I type 2/NIF3 family.</text>
</comment>
<protein>
    <recommendedName>
        <fullName evidence="3 5">GTP cyclohydrolase 1 type 2 homolog</fullName>
    </recommendedName>
</protein>
<comment type="caution">
    <text evidence="7">The sequence shown here is derived from an EMBL/GenBank/DDBJ whole genome shotgun (WGS) entry which is preliminary data.</text>
</comment>
<dbReference type="PANTHER" id="PTHR13799:SF14">
    <property type="entry name" value="GTP CYCLOHYDROLASE 1 TYPE 2 HOMOLOG"/>
    <property type="match status" value="1"/>
</dbReference>
<dbReference type="PANTHER" id="PTHR13799">
    <property type="entry name" value="NGG1 INTERACTING FACTOR 3"/>
    <property type="match status" value="1"/>
</dbReference>
<dbReference type="AlphaFoldDB" id="E6LFS5"/>
<feature type="binding site" evidence="6">
    <location>
        <position position="333"/>
    </location>
    <ligand>
        <name>a divalent metal cation</name>
        <dbReference type="ChEBI" id="CHEBI:60240"/>
        <label>1</label>
    </ligand>
</feature>
<dbReference type="HOGENOM" id="CLU_037423_1_0_9"/>
<dbReference type="OrthoDB" id="9792792at2"/>
<sequence length="373" mass="42029">MSIDGQTFIQKFETYCPLWLADEGDPVGLHIGTLAKPIQRIMMTLDVRPEVVEEAIEKGVDLIVAKHPPIFRPIQRLVPSDLQTKMYIDLVKHDIAVYAAHTNMDIIWDGLNDWFCEQLDIEVQDYLKETHRVQWKKLVVYVPTDAAADVRKALAKAGAGQQGNYQATSFSSVGVGRFTPLDGANPAIGERNQAQEVKEERVEVLYLETLEADILLAMKEAHPYEKVAYDILSLGNPPKTYGIGRVGQLKKPMKTEEFVQKVKQTFQLDGLRLIQPTPAKEVIQTVAICGGTGGNLYTDALRKHADVYITGDVYYHTAHDMQTNGLTAIDPGHHIEVLCISKFVEKMLQWKKELDWDVDIIPSEVNTNPFEFR</sequence>
<dbReference type="EMBL" id="AEPV01000041">
    <property type="protein sequence ID" value="EFU74037.1"/>
    <property type="molecule type" value="Genomic_DNA"/>
</dbReference>
<reference evidence="7 8" key="1">
    <citation type="submission" date="2010-12" db="EMBL/GenBank/DDBJ databases">
        <authorList>
            <person name="Muzny D."/>
            <person name="Qin X."/>
            <person name="Deng J."/>
            <person name="Jiang H."/>
            <person name="Liu Y."/>
            <person name="Qu J."/>
            <person name="Song X.-Z."/>
            <person name="Zhang L."/>
            <person name="Thornton R."/>
            <person name="Coyle M."/>
            <person name="Francisco L."/>
            <person name="Jackson L."/>
            <person name="Javaid M."/>
            <person name="Korchina V."/>
            <person name="Kovar C."/>
            <person name="Mata R."/>
            <person name="Mathew T."/>
            <person name="Ngo R."/>
            <person name="Nguyen L."/>
            <person name="Nguyen N."/>
            <person name="Okwuonu G."/>
            <person name="Ongeri F."/>
            <person name="Pham C."/>
            <person name="Simmons D."/>
            <person name="Wilczek-Boney K."/>
            <person name="Hale W."/>
            <person name="Jakkamsetti A."/>
            <person name="Pham P."/>
            <person name="Ruth R."/>
            <person name="San Lucas F."/>
            <person name="Warren J."/>
            <person name="Zhang J."/>
            <person name="Zhao Z."/>
            <person name="Zhou C."/>
            <person name="Zhu D."/>
            <person name="Lee S."/>
            <person name="Bess C."/>
            <person name="Blankenburg K."/>
            <person name="Forbes L."/>
            <person name="Fu Q."/>
            <person name="Gubbala S."/>
            <person name="Hirani K."/>
            <person name="Jayaseelan J.C."/>
            <person name="Lara F."/>
            <person name="Munidasa M."/>
            <person name="Palculict T."/>
            <person name="Patil S."/>
            <person name="Pu L.-L."/>
            <person name="Saada N."/>
            <person name="Tang L."/>
            <person name="Weissenberger G."/>
            <person name="Zhu Y."/>
            <person name="Hemphill L."/>
            <person name="Shang Y."/>
            <person name="Youmans B."/>
            <person name="Ayvaz T."/>
            <person name="Ross M."/>
            <person name="Santibanez J."/>
            <person name="Aqrawi P."/>
            <person name="Gross S."/>
            <person name="Joshi V."/>
            <person name="Fowler G."/>
            <person name="Nazareth L."/>
            <person name="Reid J."/>
            <person name="Worley K."/>
            <person name="Petrosino J."/>
            <person name="Highlander S."/>
            <person name="Gibbs R."/>
        </authorList>
    </citation>
    <scope>NUCLEOTIDE SEQUENCE [LARGE SCALE GENOMIC DNA]</scope>
    <source>
        <strain evidence="8">DSM 15952 / CCUG 50447 / LMG 22039 / TP 1.5</strain>
    </source>
</reference>
<accession>E6LFS5</accession>
<dbReference type="InterPro" id="IPR002678">
    <property type="entry name" value="DUF34/NIF3"/>
</dbReference>
<feature type="binding site" evidence="6">
    <location>
        <position position="67"/>
    </location>
    <ligand>
        <name>a divalent metal cation</name>
        <dbReference type="ChEBI" id="CHEBI:60240"/>
        <label>1</label>
    </ligand>
</feature>
<dbReference type="SUPFAM" id="SSF102705">
    <property type="entry name" value="NIF3 (NGG1p interacting factor 3)-like"/>
    <property type="match status" value="1"/>
</dbReference>
<evidence type="ECO:0000256" key="5">
    <source>
        <dbReference type="PIRNR" id="PIRNR037489"/>
    </source>
</evidence>
<dbReference type="Gene3D" id="3.30.70.120">
    <property type="match status" value="1"/>
</dbReference>
<dbReference type="Gene3D" id="3.40.1390.30">
    <property type="entry name" value="NIF3 (NGG1p interacting factor 3)-like"/>
    <property type="match status" value="1"/>
</dbReference>
<dbReference type="GO" id="GO:0046872">
    <property type="term" value="F:metal ion binding"/>
    <property type="evidence" value="ECO:0007669"/>
    <property type="project" value="UniProtKB-UniRule"/>
</dbReference>
<proteinExistence type="inferred from homology"/>
<comment type="subunit">
    <text evidence="2">Homohexamer.</text>
</comment>
<evidence type="ECO:0000256" key="4">
    <source>
        <dbReference type="ARBA" id="ARBA00022723"/>
    </source>
</evidence>
<dbReference type="InterPro" id="IPR015867">
    <property type="entry name" value="N-reg_PII/ATP_PRibTrfase_C"/>
</dbReference>
<evidence type="ECO:0000256" key="1">
    <source>
        <dbReference type="ARBA" id="ARBA00006964"/>
    </source>
</evidence>
<evidence type="ECO:0000313" key="8">
    <source>
        <dbReference type="Proteomes" id="UP000010296"/>
    </source>
</evidence>
<dbReference type="Proteomes" id="UP000010296">
    <property type="component" value="Unassembled WGS sequence"/>
</dbReference>
<dbReference type="InterPro" id="IPR036069">
    <property type="entry name" value="DUF34/NIF3_sf"/>
</dbReference>
<feature type="binding site" evidence="6">
    <location>
        <position position="336"/>
    </location>
    <ligand>
        <name>a divalent metal cation</name>
        <dbReference type="ChEBI" id="CHEBI:60240"/>
        <label>1</label>
    </ligand>
</feature>
<dbReference type="NCBIfam" id="TIGR00486">
    <property type="entry name" value="YbgI_SA1388"/>
    <property type="match status" value="1"/>
</dbReference>
<evidence type="ECO:0000256" key="3">
    <source>
        <dbReference type="ARBA" id="ARBA00022112"/>
    </source>
</evidence>
<dbReference type="RefSeq" id="WP_007208233.1">
    <property type="nucleotide sequence ID" value="NZ_GL622241.1"/>
</dbReference>
<keyword evidence="4 5" id="KW-0479">Metal-binding</keyword>
<feature type="binding site" evidence="6">
    <location>
        <position position="105"/>
    </location>
    <ligand>
        <name>a divalent metal cation</name>
        <dbReference type="ChEBI" id="CHEBI:60240"/>
        <label>1</label>
    </ligand>
</feature>
<evidence type="ECO:0000256" key="2">
    <source>
        <dbReference type="ARBA" id="ARBA00011643"/>
    </source>
</evidence>
<dbReference type="Pfam" id="PF01784">
    <property type="entry name" value="DUF34_NIF3"/>
    <property type="match status" value="1"/>
</dbReference>
<name>E6LFS5_ENTI1</name>
<keyword evidence="8" id="KW-1185">Reference proteome</keyword>